<gene>
    <name evidence="4" type="ORF">MetMK1DRAFT_00006800</name>
</gene>
<keyword evidence="5" id="KW-1185">Reference proteome</keyword>
<dbReference type="SUPFAM" id="SSF53335">
    <property type="entry name" value="S-adenosyl-L-methionine-dependent methyltransferases"/>
    <property type="match status" value="1"/>
</dbReference>
<evidence type="ECO:0000256" key="1">
    <source>
        <dbReference type="ARBA" id="ARBA00022603"/>
    </source>
</evidence>
<name>H2C1Q7_9CREN</name>
<dbReference type="AlphaFoldDB" id="H2C1Q7"/>
<dbReference type="HOGENOM" id="CLU_037990_12_0_2"/>
<protein>
    <submittedName>
        <fullName evidence="4">Methylase involved in ubiquinone/menaquinone biosynthesis</fullName>
    </submittedName>
</protein>
<keyword evidence="4" id="KW-0830">Ubiquinone</keyword>
<dbReference type="STRING" id="671065.MetMK1DRAFT_00006800"/>
<evidence type="ECO:0000256" key="3">
    <source>
        <dbReference type="ARBA" id="ARBA00022691"/>
    </source>
</evidence>
<dbReference type="EMBL" id="JH597761">
    <property type="protein sequence ID" value="EHP70178.1"/>
    <property type="molecule type" value="Genomic_DNA"/>
</dbReference>
<organism evidence="4 5">
    <name type="scientific">Metallosphaera yellowstonensis MK1</name>
    <dbReference type="NCBI Taxonomy" id="671065"/>
    <lineage>
        <taxon>Archaea</taxon>
        <taxon>Thermoproteota</taxon>
        <taxon>Thermoprotei</taxon>
        <taxon>Sulfolobales</taxon>
        <taxon>Sulfolobaceae</taxon>
        <taxon>Metallosphaera</taxon>
    </lineage>
</organism>
<dbReference type="GO" id="GO:0008168">
    <property type="term" value="F:methyltransferase activity"/>
    <property type="evidence" value="ECO:0007669"/>
    <property type="project" value="UniProtKB-KW"/>
</dbReference>
<dbReference type="Pfam" id="PF01209">
    <property type="entry name" value="Ubie_methyltran"/>
    <property type="match status" value="1"/>
</dbReference>
<dbReference type="InterPro" id="IPR023576">
    <property type="entry name" value="UbiE/COQ5_MeTrFase_CS"/>
</dbReference>
<dbReference type="RefSeq" id="WP_009070671.1">
    <property type="nucleotide sequence ID" value="NZ_JH597761.1"/>
</dbReference>
<dbReference type="GO" id="GO:0032259">
    <property type="term" value="P:methylation"/>
    <property type="evidence" value="ECO:0007669"/>
    <property type="project" value="UniProtKB-KW"/>
</dbReference>
<keyword evidence="3" id="KW-0949">S-adenosyl-L-methionine</keyword>
<dbReference type="Proteomes" id="UP000003980">
    <property type="component" value="Unassembled WGS sequence"/>
</dbReference>
<evidence type="ECO:0000313" key="5">
    <source>
        <dbReference type="Proteomes" id="UP000003980"/>
    </source>
</evidence>
<evidence type="ECO:0000256" key="2">
    <source>
        <dbReference type="ARBA" id="ARBA00022679"/>
    </source>
</evidence>
<dbReference type="NCBIfam" id="NF004452">
    <property type="entry name" value="PRK05785.1"/>
    <property type="match status" value="1"/>
</dbReference>
<dbReference type="eggNOG" id="arCOG04348">
    <property type="taxonomic scope" value="Archaea"/>
</dbReference>
<reference evidence="4 5" key="1">
    <citation type="submission" date="2012-01" db="EMBL/GenBank/DDBJ databases">
        <title>Improved High-Quality Draft sequence of Metallosphaera yellowstonensis MK1.</title>
        <authorList>
            <consortium name="US DOE Joint Genome Institute"/>
            <person name="Lucas S."/>
            <person name="Han J."/>
            <person name="Cheng J.-F."/>
            <person name="Goodwin L."/>
            <person name="Pitluck S."/>
            <person name="Peters L."/>
            <person name="Teshima H."/>
            <person name="Detter J.C."/>
            <person name="Han C."/>
            <person name="Tapia R."/>
            <person name="Land M."/>
            <person name="Hauser L."/>
            <person name="Kyrpides N."/>
            <person name="Kozubal M."/>
            <person name="Macur R.E."/>
            <person name="Jay Z."/>
            <person name="Inskeep W."/>
            <person name="Woyke T."/>
        </authorList>
    </citation>
    <scope>NUCLEOTIDE SEQUENCE [LARGE SCALE GENOMIC DNA]</scope>
    <source>
        <strain evidence="4 5">MK1</strain>
    </source>
</reference>
<dbReference type="Gene3D" id="3.40.50.150">
    <property type="entry name" value="Vaccinia Virus protein VP39"/>
    <property type="match status" value="1"/>
</dbReference>
<proteinExistence type="predicted"/>
<sequence>MTMLRKDTPSLPDSSFNPIYAYGKQDKSGHIHVSAEPSSQKPVSYSGATDEELRNVYNDIPKFYDRANALISFFQDVKWRVELIKATVRYAEKFNIVLDVASGKGELSLLIKRILPVQLVMMDYAENMLYQAMVDGDRILASFYNMPFRGDAFDAVMSSFALHAADEIEEVIKEMVRVSKDVIGVIAMGKSDNSLFRAYVGFYLAHIQPWLASLVGAKVQDYRYIYYIYRRIPTNSQVRRMFERNLELKEFRVKTLGSVYIAVGKKRKGR</sequence>
<dbReference type="InterPro" id="IPR029063">
    <property type="entry name" value="SAM-dependent_MTases_sf"/>
</dbReference>
<accession>H2C1Q7</accession>
<keyword evidence="1 4" id="KW-0489">Methyltransferase</keyword>
<keyword evidence="2" id="KW-0808">Transferase</keyword>
<dbReference type="CDD" id="cd02440">
    <property type="entry name" value="AdoMet_MTases"/>
    <property type="match status" value="1"/>
</dbReference>
<dbReference type="PROSITE" id="PS01183">
    <property type="entry name" value="UBIE_1"/>
    <property type="match status" value="1"/>
</dbReference>
<evidence type="ECO:0000313" key="4">
    <source>
        <dbReference type="EMBL" id="EHP70178.1"/>
    </source>
</evidence>